<accession>A0AAU8A243</accession>
<dbReference type="RefSeq" id="WP_353438347.1">
    <property type="nucleotide sequence ID" value="NZ_CP099959.1"/>
</dbReference>
<evidence type="ECO:0000256" key="3">
    <source>
        <dbReference type="SAM" id="Phobius"/>
    </source>
</evidence>
<evidence type="ECO:0000256" key="1">
    <source>
        <dbReference type="SAM" id="Coils"/>
    </source>
</evidence>
<protein>
    <submittedName>
        <fullName evidence="4">Uncharacterized protein</fullName>
    </submittedName>
</protein>
<dbReference type="AlphaFoldDB" id="A0AAU8A243"/>
<feature type="compositionally biased region" description="Basic and acidic residues" evidence="2">
    <location>
        <begin position="132"/>
        <end position="161"/>
    </location>
</feature>
<gene>
    <name evidence="4" type="ORF">NKE59_07410</name>
</gene>
<keyword evidence="3" id="KW-1133">Transmembrane helix</keyword>
<evidence type="ECO:0000256" key="2">
    <source>
        <dbReference type="SAM" id="MobiDB-lite"/>
    </source>
</evidence>
<dbReference type="EMBL" id="CP099959">
    <property type="protein sequence ID" value="XCC57317.1"/>
    <property type="molecule type" value="Genomic_DNA"/>
</dbReference>
<sequence>MENTNTKAKTSQDDSVKDTVFVSPKPAHAWPILSFVFLIISILTGMAAFLAERHWINEDRYANEISVEQAIAIKLPFVLKDLADQINRPHPFDTAWFASLKKSDKDLKQFLDQVQVINKTREAPKPVAPTKEAQKDASKDATKDLAKEAPKETPKETVKEVDVTPLQRSDSFFGALDGLAHSLFSSLEEVLNPSPKEAITVVPDPKSIPVLQNASDVIAVAAKVDSSITSLTNQEIELNNIKLLAQILVPFVAPAGLLDPAKTPEDSPLYKMAMSADAFIKASKAWHINLTDAAIIAELNKTLAETIDQRNLLDAAVLKPAPGAKPNPKAIELTTKLRATIWQTRAQPSLRALQDFNKQVIAVRTITADPKNIRLAAQKSGLQPPALNEAYGNLPSILLLISVVSSLLALLSAFLVSRFKKMLVYTDSTPKSPLVQRWTNNQVDRKAERLSSKRHQAFKEELHKELDGLSERFHMVNELGIKLRQSIAMLSRQASEVGHPPELETDSGIEAIEVPEQIQEAFAALKQQGIRLYLAILDNHSGKQLAAETEKLNGLIEEVESTVTQTEGLVKELHDQLDQRMRKTHSAISSSGSLQIFEQDANRVMQSADEWKKELEHLGESVSELKKWIDHHG</sequence>
<feature type="transmembrane region" description="Helical" evidence="3">
    <location>
        <begin position="29"/>
        <end position="51"/>
    </location>
</feature>
<proteinExistence type="predicted"/>
<organism evidence="4">
    <name type="scientific">Polynucleobacter sp. UK-FUSCHL-C3</name>
    <dbReference type="NCBI Taxonomy" id="2955208"/>
    <lineage>
        <taxon>Bacteria</taxon>
        <taxon>Pseudomonadati</taxon>
        <taxon>Pseudomonadota</taxon>
        <taxon>Betaproteobacteria</taxon>
        <taxon>Burkholderiales</taxon>
        <taxon>Burkholderiaceae</taxon>
        <taxon>Polynucleobacter</taxon>
    </lineage>
</organism>
<evidence type="ECO:0000313" key="4">
    <source>
        <dbReference type="EMBL" id="XCC57317.1"/>
    </source>
</evidence>
<keyword evidence="3" id="KW-0812">Transmembrane</keyword>
<keyword evidence="1" id="KW-0175">Coiled coil</keyword>
<reference evidence="4" key="1">
    <citation type="submission" date="2022-06" db="EMBL/GenBank/DDBJ databases">
        <title>New Polynucleobacter species.</title>
        <authorList>
            <person name="Hahn M.W."/>
        </authorList>
    </citation>
    <scope>NUCLEOTIDE SEQUENCE</scope>
    <source>
        <strain evidence="4">UK-FUSCHL-C3</strain>
    </source>
</reference>
<feature type="transmembrane region" description="Helical" evidence="3">
    <location>
        <begin position="397"/>
        <end position="416"/>
    </location>
</feature>
<name>A0AAU8A243_9BURK</name>
<feature type="coiled-coil region" evidence="1">
    <location>
        <begin position="556"/>
        <end position="614"/>
    </location>
</feature>
<feature type="region of interest" description="Disordered" evidence="2">
    <location>
        <begin position="121"/>
        <end position="161"/>
    </location>
</feature>
<keyword evidence="3" id="KW-0472">Membrane</keyword>